<organism evidence="2 3">
    <name type="scientific">Gimesia chilikensis</name>
    <dbReference type="NCBI Taxonomy" id="2605989"/>
    <lineage>
        <taxon>Bacteria</taxon>
        <taxon>Pseudomonadati</taxon>
        <taxon>Planctomycetota</taxon>
        <taxon>Planctomycetia</taxon>
        <taxon>Planctomycetales</taxon>
        <taxon>Planctomycetaceae</taxon>
        <taxon>Gimesia</taxon>
    </lineage>
</organism>
<evidence type="ECO:0000313" key="3">
    <source>
        <dbReference type="Proteomes" id="UP000320421"/>
    </source>
</evidence>
<sequence length="129" mass="13697">MLRLLASTVLYVLGNAIGIVVAAQLLPGFSIDFWSIVIVAAIFTLIVVVITPLLIKISIKNVPQMSGGVALVAILVGLIGTSMFSDGLKISGLTTWILAPLIIWVVALIAGLVLPLFLFKKTLEKVKES</sequence>
<keyword evidence="1" id="KW-0472">Membrane</keyword>
<keyword evidence="3" id="KW-1185">Reference proteome</keyword>
<dbReference type="RefSeq" id="WP_145184323.1">
    <property type="nucleotide sequence ID" value="NZ_CP036266.1"/>
</dbReference>
<dbReference type="OrthoDB" id="7867530at2"/>
<evidence type="ECO:0000313" key="2">
    <source>
        <dbReference type="EMBL" id="QDT20886.1"/>
    </source>
</evidence>
<feature type="transmembrane region" description="Helical" evidence="1">
    <location>
        <begin position="67"/>
        <end position="85"/>
    </location>
</feature>
<gene>
    <name evidence="2" type="ORF">HG66A1_26760</name>
</gene>
<dbReference type="InterPro" id="IPR007165">
    <property type="entry name" value="Phage_holin_4_2"/>
</dbReference>
<dbReference type="AlphaFoldDB" id="A0A517PNC9"/>
<feature type="transmembrane region" description="Helical" evidence="1">
    <location>
        <begin position="97"/>
        <end position="119"/>
    </location>
</feature>
<evidence type="ECO:0008006" key="4">
    <source>
        <dbReference type="Google" id="ProtNLM"/>
    </source>
</evidence>
<proteinExistence type="predicted"/>
<dbReference type="Proteomes" id="UP000320421">
    <property type="component" value="Chromosome"/>
</dbReference>
<dbReference type="Pfam" id="PF04020">
    <property type="entry name" value="Phage_holin_4_2"/>
    <property type="match status" value="1"/>
</dbReference>
<accession>A0A517PNC9</accession>
<feature type="transmembrane region" description="Helical" evidence="1">
    <location>
        <begin position="32"/>
        <end position="55"/>
    </location>
</feature>
<evidence type="ECO:0000256" key="1">
    <source>
        <dbReference type="SAM" id="Phobius"/>
    </source>
</evidence>
<dbReference type="EMBL" id="CP036266">
    <property type="protein sequence ID" value="QDT20886.1"/>
    <property type="molecule type" value="Genomic_DNA"/>
</dbReference>
<protein>
    <recommendedName>
        <fullName evidence="4">Phage holin family protein</fullName>
    </recommendedName>
</protein>
<keyword evidence="1" id="KW-1133">Transmembrane helix</keyword>
<reference evidence="2 3" key="1">
    <citation type="submission" date="2019-02" db="EMBL/GenBank/DDBJ databases">
        <title>Deep-cultivation of Planctomycetes and their phenomic and genomic characterization uncovers novel biology.</title>
        <authorList>
            <person name="Wiegand S."/>
            <person name="Jogler M."/>
            <person name="Boedeker C."/>
            <person name="Pinto D."/>
            <person name="Vollmers J."/>
            <person name="Rivas-Marin E."/>
            <person name="Kohn T."/>
            <person name="Peeters S.H."/>
            <person name="Heuer A."/>
            <person name="Rast P."/>
            <person name="Oberbeckmann S."/>
            <person name="Bunk B."/>
            <person name="Jeske O."/>
            <person name="Meyerdierks A."/>
            <person name="Storesund J.E."/>
            <person name="Kallscheuer N."/>
            <person name="Luecker S."/>
            <person name="Lage O.M."/>
            <person name="Pohl T."/>
            <person name="Merkel B.J."/>
            <person name="Hornburger P."/>
            <person name="Mueller R.-W."/>
            <person name="Bruemmer F."/>
            <person name="Labrenz M."/>
            <person name="Spormann A.M."/>
            <person name="Op den Camp H."/>
            <person name="Overmann J."/>
            <person name="Amann R."/>
            <person name="Jetten M.S.M."/>
            <person name="Mascher T."/>
            <person name="Medema M.H."/>
            <person name="Devos D.P."/>
            <person name="Kaster A.-K."/>
            <person name="Ovreas L."/>
            <person name="Rohde M."/>
            <person name="Galperin M.Y."/>
            <person name="Jogler C."/>
        </authorList>
    </citation>
    <scope>NUCLEOTIDE SEQUENCE [LARGE SCALE GENOMIC DNA]</scope>
    <source>
        <strain evidence="2 3">HG66A1</strain>
    </source>
</reference>
<keyword evidence="1" id="KW-0812">Transmembrane</keyword>
<name>A0A517PNC9_9PLAN</name>